<dbReference type="EMBL" id="ML736206">
    <property type="protein sequence ID" value="KAE8378577.1"/>
    <property type="molecule type" value="Genomic_DNA"/>
</dbReference>
<evidence type="ECO:0000313" key="1">
    <source>
        <dbReference type="EMBL" id="KAE8378577.1"/>
    </source>
</evidence>
<evidence type="ECO:0000313" key="2">
    <source>
        <dbReference type="Proteomes" id="UP000326198"/>
    </source>
</evidence>
<keyword evidence="2" id="KW-1185">Reference proteome</keyword>
<accession>A0A5N7B9Z9</accession>
<proteinExistence type="predicted"/>
<organism evidence="1 2">
    <name type="scientific">Aspergillus bertholletiae</name>
    <dbReference type="NCBI Taxonomy" id="1226010"/>
    <lineage>
        <taxon>Eukaryota</taxon>
        <taxon>Fungi</taxon>
        <taxon>Dikarya</taxon>
        <taxon>Ascomycota</taxon>
        <taxon>Pezizomycotina</taxon>
        <taxon>Eurotiomycetes</taxon>
        <taxon>Eurotiomycetidae</taxon>
        <taxon>Eurotiales</taxon>
        <taxon>Aspergillaceae</taxon>
        <taxon>Aspergillus</taxon>
        <taxon>Aspergillus subgen. Circumdati</taxon>
    </lineage>
</organism>
<reference evidence="1 2" key="1">
    <citation type="submission" date="2019-04" db="EMBL/GenBank/DDBJ databases">
        <title>Friends and foes A comparative genomics studyof 23 Aspergillus species from section Flavi.</title>
        <authorList>
            <consortium name="DOE Joint Genome Institute"/>
            <person name="Kjaerbolling I."/>
            <person name="Vesth T."/>
            <person name="Frisvad J.C."/>
            <person name="Nybo J.L."/>
            <person name="Theobald S."/>
            <person name="Kildgaard S."/>
            <person name="Isbrandt T."/>
            <person name="Kuo A."/>
            <person name="Sato A."/>
            <person name="Lyhne E.K."/>
            <person name="Kogle M.E."/>
            <person name="Wiebenga A."/>
            <person name="Kun R.S."/>
            <person name="Lubbers R.J."/>
            <person name="Makela M.R."/>
            <person name="Barry K."/>
            <person name="Chovatia M."/>
            <person name="Clum A."/>
            <person name="Daum C."/>
            <person name="Haridas S."/>
            <person name="He G."/>
            <person name="LaButti K."/>
            <person name="Lipzen A."/>
            <person name="Mondo S."/>
            <person name="Riley R."/>
            <person name="Salamov A."/>
            <person name="Simmons B.A."/>
            <person name="Magnuson J.K."/>
            <person name="Henrissat B."/>
            <person name="Mortensen U.H."/>
            <person name="Larsen T.O."/>
            <person name="Devries R.P."/>
            <person name="Grigoriev I.V."/>
            <person name="Machida M."/>
            <person name="Baker S.E."/>
            <person name="Andersen M.R."/>
        </authorList>
    </citation>
    <scope>NUCLEOTIDE SEQUENCE [LARGE SCALE GENOMIC DNA]</scope>
    <source>
        <strain evidence="1 2">IBT 29228</strain>
    </source>
</reference>
<name>A0A5N7B9Z9_9EURO</name>
<dbReference type="AlphaFoldDB" id="A0A5N7B9Z9"/>
<gene>
    <name evidence="1" type="ORF">BDV26DRAFT_292109</name>
</gene>
<sequence>MTSGYFSSARSLWSRPSPGLAAIGVVAGIGTRRPPFSVPLPLSQFRGMKSGRLRPRKEVDILALTSLVHWHAWDRLDELCSVIGGCDQHISRDIYLCTHRCTLILLHFSAPYVWSSKAMQGESSPSETS</sequence>
<dbReference type="Proteomes" id="UP000326198">
    <property type="component" value="Unassembled WGS sequence"/>
</dbReference>
<protein>
    <submittedName>
        <fullName evidence="1">Uncharacterized protein</fullName>
    </submittedName>
</protein>